<reference evidence="6" key="1">
    <citation type="journal article" date="2012" name="PLoS Genet.">
        <title>The genomes of the fungal plant pathogens Cladosporium fulvum and Dothistroma septosporum reveal adaptation to different hosts and lifestyles but also signatures of common ancestry.</title>
        <authorList>
            <person name="de Wit P.J.G.M."/>
            <person name="van der Burgt A."/>
            <person name="Oekmen B."/>
            <person name="Stergiopoulos I."/>
            <person name="Abd-Elsalam K.A."/>
            <person name="Aerts A.L."/>
            <person name="Bahkali A.H."/>
            <person name="Beenen H.G."/>
            <person name="Chettri P."/>
            <person name="Cox M.P."/>
            <person name="Datema E."/>
            <person name="de Vries R.P."/>
            <person name="Dhillon B."/>
            <person name="Ganley A.R."/>
            <person name="Griffiths S.A."/>
            <person name="Guo Y."/>
            <person name="Hamelin R.C."/>
            <person name="Henrissat B."/>
            <person name="Kabir M.S."/>
            <person name="Jashni M.K."/>
            <person name="Kema G."/>
            <person name="Klaubauf S."/>
            <person name="Lapidus A."/>
            <person name="Levasseur A."/>
            <person name="Lindquist E."/>
            <person name="Mehrabi R."/>
            <person name="Ohm R.A."/>
            <person name="Owen T.J."/>
            <person name="Salamov A."/>
            <person name="Schwelm A."/>
            <person name="Schijlen E."/>
            <person name="Sun H."/>
            <person name="van den Burg H.A."/>
            <person name="van Ham R.C.H.J."/>
            <person name="Zhang S."/>
            <person name="Goodwin S.B."/>
            <person name="Grigoriev I.V."/>
            <person name="Collemare J."/>
            <person name="Bradshaw R.E."/>
        </authorList>
    </citation>
    <scope>NUCLEOTIDE SEQUENCE [LARGE SCALE GENOMIC DNA]</scope>
    <source>
        <strain evidence="6">NZE10 / CBS 128990</strain>
    </source>
</reference>
<dbReference type="OMA" id="TKVVNRW"/>
<evidence type="ECO:0000313" key="6">
    <source>
        <dbReference type="Proteomes" id="UP000016933"/>
    </source>
</evidence>
<accession>M2WI53</accession>
<evidence type="ECO:0000256" key="1">
    <source>
        <dbReference type="ARBA" id="ARBA00022630"/>
    </source>
</evidence>
<evidence type="ECO:0000313" key="5">
    <source>
        <dbReference type="EMBL" id="EME38688.1"/>
    </source>
</evidence>
<dbReference type="HOGENOM" id="CLU_026314_0_0_1"/>
<organism evidence="5 6">
    <name type="scientific">Dothistroma septosporum (strain NZE10 / CBS 128990)</name>
    <name type="common">Red band needle blight fungus</name>
    <name type="synonym">Mycosphaerella pini</name>
    <dbReference type="NCBI Taxonomy" id="675120"/>
    <lineage>
        <taxon>Eukaryota</taxon>
        <taxon>Fungi</taxon>
        <taxon>Dikarya</taxon>
        <taxon>Ascomycota</taxon>
        <taxon>Pezizomycotina</taxon>
        <taxon>Dothideomycetes</taxon>
        <taxon>Dothideomycetidae</taxon>
        <taxon>Mycosphaerellales</taxon>
        <taxon>Mycosphaerellaceae</taxon>
        <taxon>Dothistroma</taxon>
    </lineage>
</organism>
<dbReference type="Pfam" id="PF01494">
    <property type="entry name" value="FAD_binding_3"/>
    <property type="match status" value="2"/>
</dbReference>
<dbReference type="InterPro" id="IPR002938">
    <property type="entry name" value="FAD-bd"/>
</dbReference>
<dbReference type="PRINTS" id="PR00420">
    <property type="entry name" value="RNGMNOXGNASE"/>
</dbReference>
<evidence type="ECO:0000259" key="4">
    <source>
        <dbReference type="Pfam" id="PF01494"/>
    </source>
</evidence>
<feature type="domain" description="FAD-binding" evidence="4">
    <location>
        <begin position="320"/>
        <end position="370"/>
    </location>
</feature>
<evidence type="ECO:0000256" key="2">
    <source>
        <dbReference type="ARBA" id="ARBA00022827"/>
    </source>
</evidence>
<dbReference type="EMBL" id="KB446546">
    <property type="protein sequence ID" value="EME38688.1"/>
    <property type="molecule type" value="Genomic_DNA"/>
</dbReference>
<dbReference type="SUPFAM" id="SSF51905">
    <property type="entry name" value="FAD/NAD(P)-binding domain"/>
    <property type="match status" value="1"/>
</dbReference>
<protein>
    <recommendedName>
        <fullName evidence="4">FAD-binding domain-containing protein</fullName>
    </recommendedName>
</protein>
<dbReference type="AlphaFoldDB" id="M2WI53"/>
<dbReference type="OrthoDB" id="2096480at2759"/>
<dbReference type="GO" id="GO:0071949">
    <property type="term" value="F:FAD binding"/>
    <property type="evidence" value="ECO:0007669"/>
    <property type="project" value="InterPro"/>
</dbReference>
<feature type="domain" description="FAD-binding" evidence="4">
    <location>
        <begin position="4"/>
        <end position="214"/>
    </location>
</feature>
<dbReference type="STRING" id="675120.M2WI53"/>
<proteinExistence type="predicted"/>
<keyword evidence="6" id="KW-1185">Reference proteome</keyword>
<gene>
    <name evidence="5" type="ORF">DOTSEDRAFT_180526</name>
</gene>
<dbReference type="eggNOG" id="ENOG502SK3T">
    <property type="taxonomic scope" value="Eukaryota"/>
</dbReference>
<reference evidence="5 6" key="2">
    <citation type="journal article" date="2012" name="PLoS Pathog.">
        <title>Diverse lifestyles and strategies of plant pathogenesis encoded in the genomes of eighteen Dothideomycetes fungi.</title>
        <authorList>
            <person name="Ohm R.A."/>
            <person name="Feau N."/>
            <person name="Henrissat B."/>
            <person name="Schoch C.L."/>
            <person name="Horwitz B.A."/>
            <person name="Barry K.W."/>
            <person name="Condon B.J."/>
            <person name="Copeland A.C."/>
            <person name="Dhillon B."/>
            <person name="Glaser F."/>
            <person name="Hesse C.N."/>
            <person name="Kosti I."/>
            <person name="LaButti K."/>
            <person name="Lindquist E.A."/>
            <person name="Lucas S."/>
            <person name="Salamov A.A."/>
            <person name="Bradshaw R.E."/>
            <person name="Ciuffetti L."/>
            <person name="Hamelin R.C."/>
            <person name="Kema G.H.J."/>
            <person name="Lawrence C."/>
            <person name="Scott J.A."/>
            <person name="Spatafora J.W."/>
            <person name="Turgeon B.G."/>
            <person name="de Wit P.J.G.M."/>
            <person name="Zhong S."/>
            <person name="Goodwin S.B."/>
            <person name="Grigoriev I.V."/>
        </authorList>
    </citation>
    <scope>NUCLEOTIDE SEQUENCE [LARGE SCALE GENOMIC DNA]</scope>
    <source>
        <strain evidence="6">NZE10 / CBS 128990</strain>
    </source>
</reference>
<dbReference type="InterPro" id="IPR050631">
    <property type="entry name" value="PheA/TfdB_FAD_monoxygenase"/>
</dbReference>
<name>M2WI53_DOTSN</name>
<keyword evidence="3" id="KW-0560">Oxidoreductase</keyword>
<dbReference type="InterPro" id="IPR036188">
    <property type="entry name" value="FAD/NAD-bd_sf"/>
</dbReference>
<dbReference type="Proteomes" id="UP000016933">
    <property type="component" value="Unassembled WGS sequence"/>
</dbReference>
<keyword evidence="1" id="KW-0285">Flavoprotein</keyword>
<dbReference type="GO" id="GO:0016491">
    <property type="term" value="F:oxidoreductase activity"/>
    <property type="evidence" value="ECO:0007669"/>
    <property type="project" value="UniProtKB-KW"/>
</dbReference>
<sequence>MESTQIVIIGAGPSGLALSCLLGLQKIQSIVLESNRDIVTDPRAIALSGDSTRILSLLGIDQHALDSFAQSIDHLKFHSNTIWDKPYLTLRQDEDWLGQVTPGAAGILQPKLEENLRHLVASSEYSELRTGCSFVAQMSVDSKLRIHYTTHDAKDVYLMCDYLVGADGKRGAVRKHALEPLGIRQLVGVHKYEARWVAANLQIHLPTPESHPSFPLWKLGYRPREVWDIFWPAGFHFCNHATKSVATGRFGPRDERFWRFEYELPSEAEPEDLLDDLKVQVLPHITLPSKAFPANRRPDTDNVTFPWDCVEVLRCISAVFAHKVVNRWWHERVILIGDAAHVFPPFAAQGIANGLRDALALAWRLNVMCKSGEGTSSSAGFHPSYLLQNFSKERRAGVDASSKTTMNNGHLLSNKSWLLAQAMGFVSGLLDNYFSWIKDYLIKTLQSDAHGYQGLEGGFFLADGSGGGKMAQVWTIATENQQICLSDGLFLHHDAPLTLLVLSRQHQPVTTAEITDLISSFETSHDIAGRPQTISSKIVVMEDCEKQAEKYGREQHHQFNRLRSYRACTNQELKAAKIQIPNGYRASSFWSRFAPSSRYVLVRNDFIIFSQAGTHEELRRQLVLAEKMLTGGRSA</sequence>
<dbReference type="PANTHER" id="PTHR43476:SF5">
    <property type="entry name" value="FAD-DEPENDENT MONOOXYGENASE"/>
    <property type="match status" value="1"/>
</dbReference>
<keyword evidence="2" id="KW-0274">FAD</keyword>
<evidence type="ECO:0000256" key="3">
    <source>
        <dbReference type="ARBA" id="ARBA00023002"/>
    </source>
</evidence>
<dbReference type="PANTHER" id="PTHR43476">
    <property type="entry name" value="3-(3-HYDROXY-PHENYL)PROPIONATE/3-HYDROXYCINNAMIC ACID HYDROXYLASE"/>
    <property type="match status" value="1"/>
</dbReference>
<dbReference type="Gene3D" id="3.50.50.60">
    <property type="entry name" value="FAD/NAD(P)-binding domain"/>
    <property type="match status" value="2"/>
</dbReference>